<accession>A0ABW1S9M5</accession>
<dbReference type="HAMAP" id="MF_01077">
    <property type="entry name" value="RimP"/>
    <property type="match status" value="1"/>
</dbReference>
<evidence type="ECO:0000256" key="3">
    <source>
        <dbReference type="HAMAP-Rule" id="MF_01077"/>
    </source>
</evidence>
<dbReference type="RefSeq" id="WP_377377601.1">
    <property type="nucleotide sequence ID" value="NZ_JBHSSW010000009.1"/>
</dbReference>
<evidence type="ECO:0000256" key="4">
    <source>
        <dbReference type="SAM" id="MobiDB-lite"/>
    </source>
</evidence>
<dbReference type="SUPFAM" id="SSF75420">
    <property type="entry name" value="YhbC-like, N-terminal domain"/>
    <property type="match status" value="1"/>
</dbReference>
<proteinExistence type="inferred from homology"/>
<feature type="region of interest" description="Disordered" evidence="4">
    <location>
        <begin position="164"/>
        <end position="197"/>
    </location>
</feature>
<keyword evidence="8" id="KW-1185">Reference proteome</keyword>
<feature type="domain" description="Ribosome maturation factor RimP C-terminal" evidence="6">
    <location>
        <begin position="89"/>
        <end position="154"/>
    </location>
</feature>
<dbReference type="Proteomes" id="UP001596303">
    <property type="component" value="Unassembled WGS sequence"/>
</dbReference>
<dbReference type="Gene3D" id="2.30.30.180">
    <property type="entry name" value="Ribosome maturation factor RimP, C-terminal domain"/>
    <property type="match status" value="1"/>
</dbReference>
<evidence type="ECO:0000259" key="6">
    <source>
        <dbReference type="Pfam" id="PF17384"/>
    </source>
</evidence>
<dbReference type="SUPFAM" id="SSF74942">
    <property type="entry name" value="YhbC-like, C-terminal domain"/>
    <property type="match status" value="1"/>
</dbReference>
<dbReference type="Gene3D" id="3.30.300.70">
    <property type="entry name" value="RimP-like superfamily, N-terminal"/>
    <property type="match status" value="1"/>
</dbReference>
<dbReference type="CDD" id="cd01734">
    <property type="entry name" value="YlxS_C"/>
    <property type="match status" value="1"/>
</dbReference>
<comment type="caution">
    <text evidence="7">The sequence shown here is derived from an EMBL/GenBank/DDBJ whole genome shotgun (WGS) entry which is preliminary data.</text>
</comment>
<dbReference type="PANTHER" id="PTHR33867:SF1">
    <property type="entry name" value="RIBOSOME MATURATION FACTOR RIMP"/>
    <property type="match status" value="1"/>
</dbReference>
<sequence length="197" mass="21649">MRTIKDNERRILNAIEPEAEAMGIEIVRVRMMGGKTPTLQLMIEKSEGGTDVEDCADFSHAISPLLDVVDPVSGAYHLEVSTPGIDRPLTRAKDFAKWVGHLAKIELKIPAPNGQRRFTGELTEEKDGVIKLLLDDETELECAVDEMSKASLVLTEELIEAARKAGTLAPQPGDEGFEGMETDDDDESDIDEKEENA</sequence>
<reference evidence="8" key="1">
    <citation type="journal article" date="2019" name="Int. J. Syst. Evol. Microbiol.">
        <title>The Global Catalogue of Microorganisms (GCM) 10K type strain sequencing project: providing services to taxonomists for standard genome sequencing and annotation.</title>
        <authorList>
            <consortium name="The Broad Institute Genomics Platform"/>
            <consortium name="The Broad Institute Genome Sequencing Center for Infectious Disease"/>
            <person name="Wu L."/>
            <person name="Ma J."/>
        </authorList>
    </citation>
    <scope>NUCLEOTIDE SEQUENCE [LARGE SCALE GENOMIC DNA]</scope>
    <source>
        <strain evidence="8">CGMCC-1.15741</strain>
    </source>
</reference>
<name>A0ABW1S9M5_9PROT</name>
<evidence type="ECO:0000256" key="1">
    <source>
        <dbReference type="ARBA" id="ARBA00022490"/>
    </source>
</evidence>
<dbReference type="InterPro" id="IPR036847">
    <property type="entry name" value="RimP_C_sf"/>
</dbReference>
<dbReference type="Pfam" id="PF02576">
    <property type="entry name" value="RimP_N"/>
    <property type="match status" value="1"/>
</dbReference>
<keyword evidence="1 3" id="KW-0963">Cytoplasm</keyword>
<dbReference type="EMBL" id="JBHSSW010000009">
    <property type="protein sequence ID" value="MFC6197946.1"/>
    <property type="molecule type" value="Genomic_DNA"/>
</dbReference>
<keyword evidence="2 3" id="KW-0690">Ribosome biogenesis</keyword>
<organism evidence="7 8">
    <name type="scientific">Ponticaulis profundi</name>
    <dbReference type="NCBI Taxonomy" id="2665222"/>
    <lineage>
        <taxon>Bacteria</taxon>
        <taxon>Pseudomonadati</taxon>
        <taxon>Pseudomonadota</taxon>
        <taxon>Alphaproteobacteria</taxon>
        <taxon>Hyphomonadales</taxon>
        <taxon>Hyphomonadaceae</taxon>
        <taxon>Ponticaulis</taxon>
    </lineage>
</organism>
<dbReference type="NCBIfam" id="NF000932">
    <property type="entry name" value="PRK00092.2-5"/>
    <property type="match status" value="1"/>
</dbReference>
<comment type="similarity">
    <text evidence="3">Belongs to the RimP family.</text>
</comment>
<evidence type="ECO:0000313" key="7">
    <source>
        <dbReference type="EMBL" id="MFC6197946.1"/>
    </source>
</evidence>
<evidence type="ECO:0000259" key="5">
    <source>
        <dbReference type="Pfam" id="PF02576"/>
    </source>
</evidence>
<evidence type="ECO:0000256" key="2">
    <source>
        <dbReference type="ARBA" id="ARBA00022517"/>
    </source>
</evidence>
<dbReference type="InterPro" id="IPR003728">
    <property type="entry name" value="Ribosome_maturation_RimP"/>
</dbReference>
<comment type="subcellular location">
    <subcellularLocation>
        <location evidence="3">Cytoplasm</location>
    </subcellularLocation>
</comment>
<feature type="domain" description="Ribosome maturation factor RimP N-terminal" evidence="5">
    <location>
        <begin position="15"/>
        <end position="86"/>
    </location>
</feature>
<gene>
    <name evidence="3 7" type="primary">rimP</name>
    <name evidence="7" type="ORF">ACFQDM_07650</name>
</gene>
<dbReference type="InterPro" id="IPR028989">
    <property type="entry name" value="RimP_N"/>
</dbReference>
<evidence type="ECO:0000313" key="8">
    <source>
        <dbReference type="Proteomes" id="UP001596303"/>
    </source>
</evidence>
<dbReference type="PANTHER" id="PTHR33867">
    <property type="entry name" value="RIBOSOME MATURATION FACTOR RIMP"/>
    <property type="match status" value="1"/>
</dbReference>
<comment type="function">
    <text evidence="3">Required for maturation of 30S ribosomal subunits.</text>
</comment>
<feature type="compositionally biased region" description="Acidic residues" evidence="4">
    <location>
        <begin position="175"/>
        <end position="197"/>
    </location>
</feature>
<dbReference type="Pfam" id="PF17384">
    <property type="entry name" value="DUF150_C"/>
    <property type="match status" value="1"/>
</dbReference>
<dbReference type="InterPro" id="IPR035956">
    <property type="entry name" value="RimP_N_sf"/>
</dbReference>
<dbReference type="InterPro" id="IPR028998">
    <property type="entry name" value="RimP_C"/>
</dbReference>
<protein>
    <recommendedName>
        <fullName evidence="3">Ribosome maturation factor RimP</fullName>
    </recommendedName>
</protein>